<dbReference type="SUPFAM" id="SSF52058">
    <property type="entry name" value="L domain-like"/>
    <property type="match status" value="3"/>
</dbReference>
<evidence type="ECO:0000256" key="12">
    <source>
        <dbReference type="ARBA" id="ARBA00023180"/>
    </source>
</evidence>
<dbReference type="Pfam" id="PF00560">
    <property type="entry name" value="LRR_1"/>
    <property type="match status" value="9"/>
</dbReference>
<reference evidence="13" key="1">
    <citation type="submission" date="2022-04" db="EMBL/GenBank/DDBJ databases">
        <title>Carnegiea gigantea Genome sequencing and assembly v2.</title>
        <authorList>
            <person name="Copetti D."/>
            <person name="Sanderson M.J."/>
            <person name="Burquez A."/>
            <person name="Wojciechowski M.F."/>
        </authorList>
    </citation>
    <scope>NUCLEOTIDE SEQUENCE</scope>
    <source>
        <strain evidence="13">SGP5-SGP5p</strain>
        <tissue evidence="13">Aerial part</tissue>
    </source>
</reference>
<keyword evidence="8" id="KW-0677">Repeat</keyword>
<keyword evidence="4" id="KW-1003">Cell membrane</keyword>
<evidence type="ECO:0000256" key="9">
    <source>
        <dbReference type="ARBA" id="ARBA00022989"/>
    </source>
</evidence>
<keyword evidence="11" id="KW-0675">Receptor</keyword>
<evidence type="ECO:0000256" key="7">
    <source>
        <dbReference type="ARBA" id="ARBA00022729"/>
    </source>
</evidence>
<dbReference type="PANTHER" id="PTHR48061">
    <property type="entry name" value="LEUCINE-RICH REPEAT RECEPTOR PROTEIN KINASE EMS1-LIKE-RELATED"/>
    <property type="match status" value="1"/>
</dbReference>
<comment type="subcellular location">
    <subcellularLocation>
        <location evidence="1">Cell membrane</location>
    </subcellularLocation>
    <subcellularLocation>
        <location evidence="2">Membrane</location>
        <topology evidence="2">Single-pass type I membrane protein</topology>
    </subcellularLocation>
</comment>
<evidence type="ECO:0008006" key="15">
    <source>
        <dbReference type="Google" id="ProtNLM"/>
    </source>
</evidence>
<evidence type="ECO:0000256" key="3">
    <source>
        <dbReference type="ARBA" id="ARBA00009592"/>
    </source>
</evidence>
<protein>
    <recommendedName>
        <fullName evidence="15">Receptor-like protein 12</fullName>
    </recommendedName>
</protein>
<keyword evidence="14" id="KW-1185">Reference proteome</keyword>
<evidence type="ECO:0000313" key="14">
    <source>
        <dbReference type="Proteomes" id="UP001153076"/>
    </source>
</evidence>
<evidence type="ECO:0000256" key="8">
    <source>
        <dbReference type="ARBA" id="ARBA00022737"/>
    </source>
</evidence>
<keyword evidence="5" id="KW-0433">Leucine-rich repeat</keyword>
<evidence type="ECO:0000256" key="1">
    <source>
        <dbReference type="ARBA" id="ARBA00004236"/>
    </source>
</evidence>
<dbReference type="EMBL" id="JAKOGI010001385">
    <property type="protein sequence ID" value="KAJ8425889.1"/>
    <property type="molecule type" value="Genomic_DNA"/>
</dbReference>
<accession>A0A9Q1GVB5</accession>
<dbReference type="PANTHER" id="PTHR48061:SF12">
    <property type="entry name" value="DISEASE RESISTANCE LIKE PROTEIN"/>
    <property type="match status" value="1"/>
</dbReference>
<dbReference type="InterPro" id="IPR032675">
    <property type="entry name" value="LRR_dom_sf"/>
</dbReference>
<dbReference type="AlphaFoldDB" id="A0A9Q1GVB5"/>
<proteinExistence type="inferred from homology"/>
<evidence type="ECO:0000256" key="2">
    <source>
        <dbReference type="ARBA" id="ARBA00004479"/>
    </source>
</evidence>
<evidence type="ECO:0000256" key="10">
    <source>
        <dbReference type="ARBA" id="ARBA00023136"/>
    </source>
</evidence>
<evidence type="ECO:0000256" key="6">
    <source>
        <dbReference type="ARBA" id="ARBA00022692"/>
    </source>
</evidence>
<dbReference type="InterPro" id="IPR046956">
    <property type="entry name" value="RLP23-like"/>
</dbReference>
<dbReference type="FunFam" id="3.80.10.10:FF:000041">
    <property type="entry name" value="LRR receptor-like serine/threonine-protein kinase ERECTA"/>
    <property type="match status" value="2"/>
</dbReference>
<keyword evidence="9" id="KW-1133">Transmembrane helix</keyword>
<dbReference type="GO" id="GO:0005886">
    <property type="term" value="C:plasma membrane"/>
    <property type="evidence" value="ECO:0007669"/>
    <property type="project" value="UniProtKB-SubCell"/>
</dbReference>
<name>A0A9Q1GVB5_9CARY</name>
<dbReference type="Gene3D" id="3.80.10.10">
    <property type="entry name" value="Ribonuclease Inhibitor"/>
    <property type="match status" value="4"/>
</dbReference>
<dbReference type="PRINTS" id="PR00019">
    <property type="entry name" value="LEURICHRPT"/>
</dbReference>
<comment type="caution">
    <text evidence="13">The sequence shown here is derived from an EMBL/GenBank/DDBJ whole genome shotgun (WGS) entry which is preliminary data.</text>
</comment>
<keyword evidence="12" id="KW-0325">Glycoprotein</keyword>
<dbReference type="FunFam" id="3.80.10.10:FF:000213">
    <property type="entry name" value="Tyrosine-sulfated glycopeptide receptor 1"/>
    <property type="match status" value="1"/>
</dbReference>
<evidence type="ECO:0000256" key="11">
    <source>
        <dbReference type="ARBA" id="ARBA00023170"/>
    </source>
</evidence>
<comment type="similarity">
    <text evidence="3">Belongs to the RLP family.</text>
</comment>
<dbReference type="OrthoDB" id="676979at2759"/>
<keyword evidence="10" id="KW-0472">Membrane</keyword>
<evidence type="ECO:0000313" key="13">
    <source>
        <dbReference type="EMBL" id="KAJ8425889.1"/>
    </source>
</evidence>
<gene>
    <name evidence="13" type="ORF">Cgig2_033162</name>
</gene>
<sequence length="938" mass="104879">MPWLAYKRPPLCSRARQVNKHSEYQPIFMKDHSAAVHAMVSWQCHKYSLILLLILACPAHVFSLPALGHSPSSVRPSCPDHESGQIPLQLSKLSRLSVLDLSHNADPSTGSRLRLKDTSLERLVRNLTLLAYLHLDSVDISSPVPTILTNLTSLESLSLEVSNLCGQFPSSIFGLPRLEYLDLSRNYALEGFLPEFQPNSRLRDIFVAITAFSGEVPPSVGQLAHLETLDLAGSGFSGSIPSSLGNLTKLTTLDLIYNSFSGDIPLSLTNLTQLEYLGLSGVNVDGPQQLYSLLFNLNKLTHLTFRGINLATEIPSFISNLTRLDWLDLGENQLIGQIPPWLMNQSRLENLYLDENYLIGPIPQEISQLVNLEDLSFSDSGDLHGNFDPFLKLQFLTALDLDGVNLAFSKDTAMNKSYPKLNRLYLRSCNLVEFPQFLRSQDELKIVHLSHNQIHGLIPQWFLNISRESLHILHLSQNFLTSFEHPMKMLPWTYLRILDLSDNQLQGLLPIPPTSMQIYQVSNNRLVGSIPRQICHASSLNYLDISNNDLSGQIPGCISELASSLVMLNLRGNNFHDIIPRSYPKSCKLKMINLSQNQLEGRIPRSLANCVMLVVLDIGQNRVNDTFPSWLGSLPNFQVLVLRHNNFHGSIMDRSKIRGHFQSLRIIDLSHNFHTGDLPSKFLQIWDAMKITKEGQSNTSGTVIELDITIGDDLDVLALKYDYSIIIANKGNDMLYAKILTVFRVIDFSSNNFTGRIPDSIGELRGLQALNLSNNHLVGRIPSSLSNMTDLESLDLSMNKLSGGIPQELTKLTFLEVFNVSHNLLVGPIPQGSQFDAFDNSSFDGNPGLCGSLLSNKCENMHSSPSTPSIVTTNEKEDSNVIDWVIRASGYISGFAVGCAIGKYITDRNHEWFVETFGRRKKRRPRTRLQGAPRHRNT</sequence>
<evidence type="ECO:0000256" key="5">
    <source>
        <dbReference type="ARBA" id="ARBA00022614"/>
    </source>
</evidence>
<keyword evidence="7" id="KW-0732">Signal</keyword>
<dbReference type="Proteomes" id="UP001153076">
    <property type="component" value="Unassembled WGS sequence"/>
</dbReference>
<dbReference type="InterPro" id="IPR001611">
    <property type="entry name" value="Leu-rich_rpt"/>
</dbReference>
<keyword evidence="6" id="KW-0812">Transmembrane</keyword>
<organism evidence="13 14">
    <name type="scientific">Carnegiea gigantea</name>
    <dbReference type="NCBI Taxonomy" id="171969"/>
    <lineage>
        <taxon>Eukaryota</taxon>
        <taxon>Viridiplantae</taxon>
        <taxon>Streptophyta</taxon>
        <taxon>Embryophyta</taxon>
        <taxon>Tracheophyta</taxon>
        <taxon>Spermatophyta</taxon>
        <taxon>Magnoliopsida</taxon>
        <taxon>eudicotyledons</taxon>
        <taxon>Gunneridae</taxon>
        <taxon>Pentapetalae</taxon>
        <taxon>Caryophyllales</taxon>
        <taxon>Cactineae</taxon>
        <taxon>Cactaceae</taxon>
        <taxon>Cactoideae</taxon>
        <taxon>Echinocereeae</taxon>
        <taxon>Carnegiea</taxon>
    </lineage>
</organism>
<evidence type="ECO:0000256" key="4">
    <source>
        <dbReference type="ARBA" id="ARBA00022475"/>
    </source>
</evidence>